<evidence type="ECO:0000313" key="3">
    <source>
        <dbReference type="EMBL" id="OBZ81407.1"/>
    </source>
</evidence>
<protein>
    <submittedName>
        <fullName evidence="3">Nucleus export protein BRR6</fullName>
    </submittedName>
</protein>
<dbReference type="SMART" id="SM01042">
    <property type="entry name" value="Brr6_like_C_C"/>
    <property type="match status" value="1"/>
</dbReference>
<keyword evidence="1" id="KW-0472">Membrane</keyword>
<dbReference type="InterPro" id="IPR018767">
    <property type="entry name" value="Brl1/Brr6_dom"/>
</dbReference>
<feature type="domain" description="Brl1/Brr6" evidence="2">
    <location>
        <begin position="156"/>
        <end position="267"/>
    </location>
</feature>
<comment type="caution">
    <text evidence="3">The sequence shown here is derived from an EMBL/GenBank/DDBJ whole genome shotgun (WGS) entry which is preliminary data.</text>
</comment>
<dbReference type="AlphaFoldDB" id="A0A1C7MX55"/>
<dbReference type="Pfam" id="PF10104">
    <property type="entry name" value="Brr6_like_C_C"/>
    <property type="match status" value="1"/>
</dbReference>
<keyword evidence="1" id="KW-0812">Transmembrane</keyword>
<dbReference type="GO" id="GO:0031965">
    <property type="term" value="C:nuclear membrane"/>
    <property type="evidence" value="ECO:0007669"/>
    <property type="project" value="InterPro"/>
</dbReference>
<organism evidence="3 4">
    <name type="scientific">Choanephora cucurbitarum</name>
    <dbReference type="NCBI Taxonomy" id="101091"/>
    <lineage>
        <taxon>Eukaryota</taxon>
        <taxon>Fungi</taxon>
        <taxon>Fungi incertae sedis</taxon>
        <taxon>Mucoromycota</taxon>
        <taxon>Mucoromycotina</taxon>
        <taxon>Mucoromycetes</taxon>
        <taxon>Mucorales</taxon>
        <taxon>Mucorineae</taxon>
        <taxon>Choanephoraceae</taxon>
        <taxon>Choanephoroideae</taxon>
        <taxon>Choanephora</taxon>
    </lineage>
</organism>
<dbReference type="OrthoDB" id="5961at2759"/>
<dbReference type="PANTHER" id="PTHR28136:SF1">
    <property type="entry name" value="NUCLEUS EXPORT PROTEIN BRL1"/>
    <property type="match status" value="1"/>
</dbReference>
<reference evidence="3 4" key="1">
    <citation type="submission" date="2016-03" db="EMBL/GenBank/DDBJ databases">
        <title>Choanephora cucurbitarum.</title>
        <authorList>
            <person name="Min B."/>
            <person name="Park H."/>
            <person name="Park J.-H."/>
            <person name="Shin H.-D."/>
            <person name="Choi I.-G."/>
        </authorList>
    </citation>
    <scope>NUCLEOTIDE SEQUENCE [LARGE SCALE GENOMIC DNA]</scope>
    <source>
        <strain evidence="3 4">KUS-F28377</strain>
    </source>
</reference>
<evidence type="ECO:0000259" key="2">
    <source>
        <dbReference type="SMART" id="SM01042"/>
    </source>
</evidence>
<dbReference type="InterPro" id="IPR040202">
    <property type="entry name" value="Brl1/Brr6"/>
</dbReference>
<dbReference type="PANTHER" id="PTHR28136">
    <property type="entry name" value="NUCLEUS EXPORT PROTEIN BRR6"/>
    <property type="match status" value="1"/>
</dbReference>
<feature type="transmembrane region" description="Helical" evidence="1">
    <location>
        <begin position="153"/>
        <end position="177"/>
    </location>
</feature>
<accession>A0A1C7MX55</accession>
<dbReference type="GO" id="GO:0055088">
    <property type="term" value="P:lipid homeostasis"/>
    <property type="evidence" value="ECO:0007669"/>
    <property type="project" value="InterPro"/>
</dbReference>
<dbReference type="EMBL" id="LUGH01001228">
    <property type="protein sequence ID" value="OBZ81407.1"/>
    <property type="molecule type" value="Genomic_DNA"/>
</dbReference>
<dbReference type="Proteomes" id="UP000093000">
    <property type="component" value="Unassembled WGS sequence"/>
</dbReference>
<sequence>MDDPCSDPMDFEYTNLGSFFGHTKANNNFEVPASFFDEGKSKKSLTNTVCNLLDNFSLSEKQQEQKKQEETLLSEIAPKSPTQATLSGTFETNNALVPIQQASVQTTPSPPQTMQFSCPVEQTNIPPSYSPTFIINAPPQTLISSSEHQKGTIVYLTGLFKLALLSITFSSVMYIAFQVVCFISHDMKVKTASFESGVLADQLYCQHQYDINRCAPHTRLPAVQHLCREWEQCMYRPMDVSKSQILAETLASMLNTFVNTLSLKSLV</sequence>
<dbReference type="GO" id="GO:0006998">
    <property type="term" value="P:nuclear envelope organization"/>
    <property type="evidence" value="ECO:0007669"/>
    <property type="project" value="InterPro"/>
</dbReference>
<name>A0A1C7MX55_9FUNG</name>
<evidence type="ECO:0000313" key="4">
    <source>
        <dbReference type="Proteomes" id="UP000093000"/>
    </source>
</evidence>
<dbReference type="InParanoid" id="A0A1C7MX55"/>
<keyword evidence="1" id="KW-1133">Transmembrane helix</keyword>
<evidence type="ECO:0000256" key="1">
    <source>
        <dbReference type="SAM" id="Phobius"/>
    </source>
</evidence>
<gene>
    <name evidence="3" type="primary">BRR6</name>
    <name evidence="3" type="ORF">A0J61_10544</name>
</gene>
<proteinExistence type="predicted"/>
<keyword evidence="4" id="KW-1185">Reference proteome</keyword>